<dbReference type="RefSeq" id="WP_162415077.1">
    <property type="nucleotide sequence ID" value="NZ_JAHQXE010000007.1"/>
</dbReference>
<keyword evidence="7" id="KW-1185">Reference proteome</keyword>
<protein>
    <submittedName>
        <fullName evidence="6">Zinc-dependent alcohol dehydrogenase family protein</fullName>
    </submittedName>
</protein>
<accession>A0AA41KKF7</accession>
<evidence type="ECO:0000313" key="7">
    <source>
        <dbReference type="Proteomes" id="UP001166304"/>
    </source>
</evidence>
<dbReference type="InterPro" id="IPR013149">
    <property type="entry name" value="ADH-like_C"/>
</dbReference>
<dbReference type="InterPro" id="IPR013154">
    <property type="entry name" value="ADH-like_N"/>
</dbReference>
<organism evidence="6 7">
    <name type="scientific">Haloarcula salina</name>
    <dbReference type="NCBI Taxonomy" id="1429914"/>
    <lineage>
        <taxon>Archaea</taxon>
        <taxon>Methanobacteriati</taxon>
        <taxon>Methanobacteriota</taxon>
        <taxon>Stenosarchaea group</taxon>
        <taxon>Halobacteria</taxon>
        <taxon>Halobacteriales</taxon>
        <taxon>Haloarculaceae</taxon>
        <taxon>Haloarcula</taxon>
    </lineage>
</organism>
<comment type="caution">
    <text evidence="6">The sequence shown here is derived from an EMBL/GenBank/DDBJ whole genome shotgun (WGS) entry which is preliminary data.</text>
</comment>
<dbReference type="PROSITE" id="PS00059">
    <property type="entry name" value="ADH_ZINC"/>
    <property type="match status" value="1"/>
</dbReference>
<dbReference type="AlphaFoldDB" id="A0AA41KKF7"/>
<evidence type="ECO:0000256" key="4">
    <source>
        <dbReference type="RuleBase" id="RU361277"/>
    </source>
</evidence>
<comment type="cofactor">
    <cofactor evidence="4">
        <name>Zn(2+)</name>
        <dbReference type="ChEBI" id="CHEBI:29105"/>
    </cofactor>
</comment>
<reference evidence="6" key="1">
    <citation type="submission" date="2021-06" db="EMBL/GenBank/DDBJ databases">
        <title>New haloarchaea isolates fom saline soil.</title>
        <authorList>
            <person name="Duran-Viseras A."/>
            <person name="Sanchez-Porro C.S."/>
            <person name="Ventosa A."/>
        </authorList>
    </citation>
    <scope>NUCLEOTIDE SEQUENCE</scope>
    <source>
        <strain evidence="6">JCM 18369</strain>
    </source>
</reference>
<dbReference type="InterPro" id="IPR002328">
    <property type="entry name" value="ADH_Zn_CS"/>
</dbReference>
<dbReference type="InterPro" id="IPR011032">
    <property type="entry name" value="GroES-like_sf"/>
</dbReference>
<dbReference type="CDD" id="cd08260">
    <property type="entry name" value="Zn_ADH6"/>
    <property type="match status" value="1"/>
</dbReference>
<dbReference type="GO" id="GO:0016616">
    <property type="term" value="F:oxidoreductase activity, acting on the CH-OH group of donors, NAD or NADP as acceptor"/>
    <property type="evidence" value="ECO:0007669"/>
    <property type="project" value="UniProtKB-ARBA"/>
</dbReference>
<dbReference type="GO" id="GO:0030554">
    <property type="term" value="F:adenyl nucleotide binding"/>
    <property type="evidence" value="ECO:0007669"/>
    <property type="project" value="UniProtKB-ARBA"/>
</dbReference>
<dbReference type="SUPFAM" id="SSF50129">
    <property type="entry name" value="GroES-like"/>
    <property type="match status" value="1"/>
</dbReference>
<sequence>MRAAVFTGHGEPLAVREVDEPEPDETGVVVETEACGICRSDWHAWQGDPLWESRGFSEGHVFGHEPAGVVVDVGDEVETVREGDRVAVPFNLADGTCPSCRRDMSNLCDERIPLGLAPESPGAFAERFHVPWADFNAVHLPDGISPVEMAGLGCRFMSSFHGLVDRADVNGGDWVAVHGCGGVGLSAVHIADALGANVVAVDLFDEKLSLAADLGAVETVNAERVDDVPAAVTAVTDGGADVSVDALGIAETCRNSVRCLRKRGQHLQIGLTSSAEGGEVALPTDLMVAKELQFVGTVGMPRPHYDDIFRMIDHGKLDPTAIVSETVSLERAPELLDAMTDFETTGIPVIDEF</sequence>
<dbReference type="GO" id="GO:0051262">
    <property type="term" value="P:protein tetramerization"/>
    <property type="evidence" value="ECO:0007669"/>
    <property type="project" value="UniProtKB-ARBA"/>
</dbReference>
<dbReference type="SUPFAM" id="SSF51735">
    <property type="entry name" value="NAD(P)-binding Rossmann-fold domains"/>
    <property type="match status" value="1"/>
</dbReference>
<dbReference type="GO" id="GO:0008270">
    <property type="term" value="F:zinc ion binding"/>
    <property type="evidence" value="ECO:0007669"/>
    <property type="project" value="InterPro"/>
</dbReference>
<keyword evidence="2 4" id="KW-0862">Zinc</keyword>
<dbReference type="GO" id="GO:0043168">
    <property type="term" value="F:anion binding"/>
    <property type="evidence" value="ECO:0007669"/>
    <property type="project" value="UniProtKB-ARBA"/>
</dbReference>
<dbReference type="Pfam" id="PF08240">
    <property type="entry name" value="ADH_N"/>
    <property type="match status" value="1"/>
</dbReference>
<dbReference type="Pfam" id="PF00107">
    <property type="entry name" value="ADH_zinc_N"/>
    <property type="match status" value="1"/>
</dbReference>
<dbReference type="Gene3D" id="3.90.180.10">
    <property type="entry name" value="Medium-chain alcohol dehydrogenases, catalytic domain"/>
    <property type="match status" value="1"/>
</dbReference>
<gene>
    <name evidence="6" type="ORF">KTS37_18390</name>
</gene>
<keyword evidence="3" id="KW-0560">Oxidoreductase</keyword>
<dbReference type="PANTHER" id="PTHR43401:SF5">
    <property type="entry name" value="ALCOHOL DEHYDROGENASE-RELATED"/>
    <property type="match status" value="1"/>
</dbReference>
<dbReference type="GO" id="GO:0044281">
    <property type="term" value="P:small molecule metabolic process"/>
    <property type="evidence" value="ECO:0007669"/>
    <property type="project" value="UniProtKB-ARBA"/>
</dbReference>
<evidence type="ECO:0000256" key="2">
    <source>
        <dbReference type="ARBA" id="ARBA00022833"/>
    </source>
</evidence>
<evidence type="ECO:0000313" key="6">
    <source>
        <dbReference type="EMBL" id="MBV0903758.1"/>
    </source>
</evidence>
<evidence type="ECO:0000256" key="3">
    <source>
        <dbReference type="ARBA" id="ARBA00023002"/>
    </source>
</evidence>
<dbReference type="SMART" id="SM00829">
    <property type="entry name" value="PKS_ER"/>
    <property type="match status" value="1"/>
</dbReference>
<proteinExistence type="inferred from homology"/>
<dbReference type="Proteomes" id="UP001166304">
    <property type="component" value="Unassembled WGS sequence"/>
</dbReference>
<comment type="similarity">
    <text evidence="4">Belongs to the zinc-containing alcohol dehydrogenase family.</text>
</comment>
<feature type="domain" description="Enoyl reductase (ER)" evidence="5">
    <location>
        <begin position="8"/>
        <end position="350"/>
    </location>
</feature>
<keyword evidence="1 4" id="KW-0479">Metal-binding</keyword>
<dbReference type="InterPro" id="IPR020843">
    <property type="entry name" value="ER"/>
</dbReference>
<dbReference type="EMBL" id="JAHQXE010000007">
    <property type="protein sequence ID" value="MBV0903758.1"/>
    <property type="molecule type" value="Genomic_DNA"/>
</dbReference>
<evidence type="ECO:0000259" key="5">
    <source>
        <dbReference type="SMART" id="SM00829"/>
    </source>
</evidence>
<dbReference type="InterPro" id="IPR050129">
    <property type="entry name" value="Zn_alcohol_dh"/>
</dbReference>
<name>A0AA41KKF7_9EURY</name>
<evidence type="ECO:0000256" key="1">
    <source>
        <dbReference type="ARBA" id="ARBA00022723"/>
    </source>
</evidence>
<dbReference type="InterPro" id="IPR036291">
    <property type="entry name" value="NAD(P)-bd_dom_sf"/>
</dbReference>
<dbReference type="PANTHER" id="PTHR43401">
    <property type="entry name" value="L-THREONINE 3-DEHYDROGENASE"/>
    <property type="match status" value="1"/>
</dbReference>